<dbReference type="GO" id="GO:0000976">
    <property type="term" value="F:transcription cis-regulatory region binding"/>
    <property type="evidence" value="ECO:0007669"/>
    <property type="project" value="TreeGrafter"/>
</dbReference>
<sequence length="164" mass="17758">MYFGALDTDSRNPAGTRYSGYMATIERHGLKPEFLFAVKTSERRTGFELANQLLKNSGKLPDALFCHNDDLALGAMMALQQAKLRIPDDISLIGFDDIAESSFSVPGLTTVGGVMHKLATALVGTLRQAIDTNREPIRISIVPQLITRGSTTSRGSTTNKGEAK</sequence>
<evidence type="ECO:0000256" key="1">
    <source>
        <dbReference type="ARBA" id="ARBA00023015"/>
    </source>
</evidence>
<dbReference type="CDD" id="cd06267">
    <property type="entry name" value="PBP1_LacI_sugar_binding-like"/>
    <property type="match status" value="1"/>
</dbReference>
<dbReference type="Pfam" id="PF13377">
    <property type="entry name" value="Peripla_BP_3"/>
    <property type="match status" value="1"/>
</dbReference>
<gene>
    <name evidence="5" type="primary">purR_77</name>
    <name evidence="5" type="ORF">SDC9_184726</name>
</gene>
<dbReference type="SUPFAM" id="SSF53822">
    <property type="entry name" value="Periplasmic binding protein-like I"/>
    <property type="match status" value="1"/>
</dbReference>
<dbReference type="InterPro" id="IPR028082">
    <property type="entry name" value="Peripla_BP_I"/>
</dbReference>
<accession>A0A645HEP9</accession>
<dbReference type="PANTHER" id="PTHR30146">
    <property type="entry name" value="LACI-RELATED TRANSCRIPTIONAL REPRESSOR"/>
    <property type="match status" value="1"/>
</dbReference>
<dbReference type="PANTHER" id="PTHR30146:SF153">
    <property type="entry name" value="LACTOSE OPERON REPRESSOR"/>
    <property type="match status" value="1"/>
</dbReference>
<evidence type="ECO:0000256" key="3">
    <source>
        <dbReference type="ARBA" id="ARBA00023163"/>
    </source>
</evidence>
<dbReference type="InterPro" id="IPR046335">
    <property type="entry name" value="LacI/GalR-like_sensor"/>
</dbReference>
<dbReference type="EMBL" id="VSSQ01091728">
    <property type="protein sequence ID" value="MPN37210.1"/>
    <property type="molecule type" value="Genomic_DNA"/>
</dbReference>
<keyword evidence="1" id="KW-0805">Transcription regulation</keyword>
<organism evidence="5">
    <name type="scientific">bioreactor metagenome</name>
    <dbReference type="NCBI Taxonomy" id="1076179"/>
    <lineage>
        <taxon>unclassified sequences</taxon>
        <taxon>metagenomes</taxon>
        <taxon>ecological metagenomes</taxon>
    </lineage>
</organism>
<keyword evidence="3" id="KW-0804">Transcription</keyword>
<evidence type="ECO:0000256" key="2">
    <source>
        <dbReference type="ARBA" id="ARBA00023125"/>
    </source>
</evidence>
<proteinExistence type="predicted"/>
<dbReference type="AlphaFoldDB" id="A0A645HEP9"/>
<evidence type="ECO:0000259" key="4">
    <source>
        <dbReference type="Pfam" id="PF13377"/>
    </source>
</evidence>
<evidence type="ECO:0000313" key="5">
    <source>
        <dbReference type="EMBL" id="MPN37210.1"/>
    </source>
</evidence>
<feature type="domain" description="Transcriptional regulator LacI/GalR-like sensor" evidence="4">
    <location>
        <begin position="8"/>
        <end position="151"/>
    </location>
</feature>
<dbReference type="Gene3D" id="3.40.50.2300">
    <property type="match status" value="1"/>
</dbReference>
<keyword evidence="2" id="KW-0238">DNA-binding</keyword>
<name>A0A645HEP9_9ZZZZ</name>
<dbReference type="GO" id="GO:0003700">
    <property type="term" value="F:DNA-binding transcription factor activity"/>
    <property type="evidence" value="ECO:0007669"/>
    <property type="project" value="TreeGrafter"/>
</dbReference>
<reference evidence="5" key="1">
    <citation type="submission" date="2019-08" db="EMBL/GenBank/DDBJ databases">
        <authorList>
            <person name="Kucharzyk K."/>
            <person name="Murdoch R.W."/>
            <person name="Higgins S."/>
            <person name="Loffler F."/>
        </authorList>
    </citation>
    <scope>NUCLEOTIDE SEQUENCE</scope>
</reference>
<protein>
    <submittedName>
        <fullName evidence="5">HTH-type transcriptional repressor PurR</fullName>
    </submittedName>
</protein>
<comment type="caution">
    <text evidence="5">The sequence shown here is derived from an EMBL/GenBank/DDBJ whole genome shotgun (WGS) entry which is preliminary data.</text>
</comment>